<comment type="similarity">
    <text evidence="7">Belongs to the shikimate kinase family.</text>
</comment>
<comment type="cofactor">
    <cofactor evidence="7">
        <name>Mg(2+)</name>
        <dbReference type="ChEBI" id="CHEBI:18420"/>
    </cofactor>
    <text evidence="7">Binds 1 Mg(2+) ion per subunit.</text>
</comment>
<comment type="subunit">
    <text evidence="7">Monomer.</text>
</comment>
<comment type="function">
    <text evidence="7">Catalyzes the specific phosphorylation of the 3-hydroxyl group of shikimic acid using ATP as a cosubstrate.</text>
</comment>
<keyword evidence="7" id="KW-0479">Metal-binding</keyword>
<evidence type="ECO:0000256" key="7">
    <source>
        <dbReference type="HAMAP-Rule" id="MF_00109"/>
    </source>
</evidence>
<dbReference type="RefSeq" id="WP_206935153.1">
    <property type="nucleotide sequence ID" value="NZ_JAEKJY010000005.1"/>
</dbReference>
<dbReference type="GO" id="GO:0016301">
    <property type="term" value="F:kinase activity"/>
    <property type="evidence" value="ECO:0007669"/>
    <property type="project" value="UniProtKB-KW"/>
</dbReference>
<dbReference type="HAMAP" id="MF_00109">
    <property type="entry name" value="Shikimate_kinase"/>
    <property type="match status" value="1"/>
</dbReference>
<feature type="binding site" evidence="7">
    <location>
        <position position="112"/>
    </location>
    <ligand>
        <name>ATP</name>
        <dbReference type="ChEBI" id="CHEBI:30616"/>
    </ligand>
</feature>
<dbReference type="Proteomes" id="UP000663970">
    <property type="component" value="Unassembled WGS sequence"/>
</dbReference>
<keyword evidence="7" id="KW-0963">Cytoplasm</keyword>
<dbReference type="EMBL" id="JAEKJY010000005">
    <property type="protein sequence ID" value="MBN8236612.1"/>
    <property type="molecule type" value="Genomic_DNA"/>
</dbReference>
<keyword evidence="1 7" id="KW-0028">Amino-acid biosynthesis</keyword>
<feature type="binding site" evidence="7">
    <location>
        <position position="13"/>
    </location>
    <ligand>
        <name>Mg(2+)</name>
        <dbReference type="ChEBI" id="CHEBI:18420"/>
    </ligand>
</feature>
<keyword evidence="4 7" id="KW-0418">Kinase</keyword>
<gene>
    <name evidence="7" type="primary">aroK</name>
    <name evidence="8" type="ORF">JF544_15215</name>
</gene>
<organism evidence="8 9">
    <name type="scientific">Halobacillus kuroshimensis</name>
    <dbReference type="NCBI Taxonomy" id="302481"/>
    <lineage>
        <taxon>Bacteria</taxon>
        <taxon>Bacillati</taxon>
        <taxon>Bacillota</taxon>
        <taxon>Bacilli</taxon>
        <taxon>Bacillales</taxon>
        <taxon>Bacillaceae</taxon>
        <taxon>Halobacillus</taxon>
    </lineage>
</organism>
<dbReference type="SUPFAM" id="SSF52540">
    <property type="entry name" value="P-loop containing nucleoside triphosphate hydrolases"/>
    <property type="match status" value="1"/>
</dbReference>
<dbReference type="PANTHER" id="PTHR21087">
    <property type="entry name" value="SHIKIMATE KINASE"/>
    <property type="match status" value="1"/>
</dbReference>
<dbReference type="Pfam" id="PF01202">
    <property type="entry name" value="SKI"/>
    <property type="match status" value="1"/>
</dbReference>
<comment type="subcellular location">
    <subcellularLocation>
        <location evidence="7">Cytoplasm</location>
    </subcellularLocation>
</comment>
<dbReference type="InterPro" id="IPR000623">
    <property type="entry name" value="Shikimate_kinase/TSH1"/>
</dbReference>
<comment type="catalytic activity">
    <reaction evidence="7">
        <text>shikimate + ATP = 3-phosphoshikimate + ADP + H(+)</text>
        <dbReference type="Rhea" id="RHEA:13121"/>
        <dbReference type="ChEBI" id="CHEBI:15378"/>
        <dbReference type="ChEBI" id="CHEBI:30616"/>
        <dbReference type="ChEBI" id="CHEBI:36208"/>
        <dbReference type="ChEBI" id="CHEBI:145989"/>
        <dbReference type="ChEBI" id="CHEBI:456216"/>
        <dbReference type="EC" id="2.7.1.71"/>
    </reaction>
</comment>
<reference evidence="8 9" key="1">
    <citation type="submission" date="2020-12" db="EMBL/GenBank/DDBJ databases">
        <title>Oil enriched cultivation method for isolating marine PHA-producing bacteria.</title>
        <authorList>
            <person name="Zheng W."/>
            <person name="Yu S."/>
            <person name="Huang Y."/>
        </authorList>
    </citation>
    <scope>NUCLEOTIDE SEQUENCE [LARGE SCALE GENOMIC DNA]</scope>
    <source>
        <strain evidence="8 9">SY-2-6</strain>
    </source>
</reference>
<keyword evidence="6 7" id="KW-0057">Aromatic amino acid biosynthesis</keyword>
<evidence type="ECO:0000256" key="2">
    <source>
        <dbReference type="ARBA" id="ARBA00022679"/>
    </source>
</evidence>
<evidence type="ECO:0000313" key="8">
    <source>
        <dbReference type="EMBL" id="MBN8236612.1"/>
    </source>
</evidence>
<sequence>MIYLIGFMGSGKSTIASRLAEKLQCSCIEMDESIEKQEGLTIPEMFAQHGESYFREKERDFLRSLEGEAVVSTGGGVILSKENCEMMREGTVIYLHAGWETIVHRLKNDTSRPLWSGDESEKKQRFEDRLRLYKEAAHHVVVVDDKAPEVIAEEIAARLK</sequence>
<keyword evidence="3 7" id="KW-0547">Nucleotide-binding</keyword>
<feature type="binding site" evidence="7">
    <location>
        <position position="31"/>
    </location>
    <ligand>
        <name>substrate</name>
    </ligand>
</feature>
<keyword evidence="9" id="KW-1185">Reference proteome</keyword>
<dbReference type="Gene3D" id="3.40.50.300">
    <property type="entry name" value="P-loop containing nucleotide triphosphate hydrolases"/>
    <property type="match status" value="1"/>
</dbReference>
<dbReference type="PRINTS" id="PR01100">
    <property type="entry name" value="SHIKIMTKNASE"/>
</dbReference>
<evidence type="ECO:0000256" key="3">
    <source>
        <dbReference type="ARBA" id="ARBA00022741"/>
    </source>
</evidence>
<feature type="binding site" evidence="7">
    <location>
        <position position="129"/>
    </location>
    <ligand>
        <name>substrate</name>
    </ligand>
</feature>
<keyword evidence="2 7" id="KW-0808">Transferase</keyword>
<evidence type="ECO:0000256" key="1">
    <source>
        <dbReference type="ARBA" id="ARBA00022605"/>
    </source>
</evidence>
<evidence type="ECO:0000313" key="9">
    <source>
        <dbReference type="Proteomes" id="UP000663970"/>
    </source>
</evidence>
<dbReference type="EC" id="2.7.1.71" evidence="7"/>
<comment type="pathway">
    <text evidence="7">Metabolic intermediate biosynthesis; chorismate biosynthesis; chorismate from D-erythrose 4-phosphate and phosphoenolpyruvate: step 5/7.</text>
</comment>
<keyword evidence="7" id="KW-0460">Magnesium</keyword>
<evidence type="ECO:0000256" key="5">
    <source>
        <dbReference type="ARBA" id="ARBA00022840"/>
    </source>
</evidence>
<dbReference type="InterPro" id="IPR027417">
    <property type="entry name" value="P-loop_NTPase"/>
</dbReference>
<feature type="binding site" evidence="7">
    <location>
        <position position="55"/>
    </location>
    <ligand>
        <name>substrate</name>
    </ligand>
</feature>
<evidence type="ECO:0000256" key="6">
    <source>
        <dbReference type="ARBA" id="ARBA00023141"/>
    </source>
</evidence>
<protein>
    <recommendedName>
        <fullName evidence="7">Shikimate kinase</fullName>
        <shortName evidence="7">SK</shortName>
        <ecNumber evidence="7">2.7.1.71</ecNumber>
    </recommendedName>
</protein>
<dbReference type="CDD" id="cd00464">
    <property type="entry name" value="SK"/>
    <property type="match status" value="1"/>
</dbReference>
<feature type="binding site" evidence="7">
    <location>
        <position position="75"/>
    </location>
    <ligand>
        <name>substrate</name>
    </ligand>
</feature>
<proteinExistence type="inferred from homology"/>
<dbReference type="InterPro" id="IPR031322">
    <property type="entry name" value="Shikimate/glucono_kinase"/>
</dbReference>
<feature type="binding site" evidence="7">
    <location>
        <begin position="9"/>
        <end position="14"/>
    </location>
    <ligand>
        <name>ATP</name>
        <dbReference type="ChEBI" id="CHEBI:30616"/>
    </ligand>
</feature>
<accession>A0ABS3DZ67</accession>
<keyword evidence="5 7" id="KW-0067">ATP-binding</keyword>
<dbReference type="PANTHER" id="PTHR21087:SF16">
    <property type="entry name" value="SHIKIMATE KINASE 1, CHLOROPLASTIC"/>
    <property type="match status" value="1"/>
</dbReference>
<comment type="caution">
    <text evidence="8">The sequence shown here is derived from an EMBL/GenBank/DDBJ whole genome shotgun (WGS) entry which is preliminary data.</text>
</comment>
<name>A0ABS3DZ67_9BACI</name>
<comment type="caution">
    <text evidence="7">Lacks conserved residue(s) required for the propagation of feature annotation.</text>
</comment>
<evidence type="ECO:0000256" key="4">
    <source>
        <dbReference type="ARBA" id="ARBA00022777"/>
    </source>
</evidence>